<keyword evidence="8 11" id="KW-1133">Transmembrane helix</keyword>
<evidence type="ECO:0000313" key="14">
    <source>
        <dbReference type="EMBL" id="MFC7329905.1"/>
    </source>
</evidence>
<dbReference type="InterPro" id="IPR036097">
    <property type="entry name" value="HisK_dim/P_sf"/>
</dbReference>
<dbReference type="PRINTS" id="PR00344">
    <property type="entry name" value="BCTRLSENSOR"/>
</dbReference>
<keyword evidence="10 11" id="KW-0472">Membrane</keyword>
<keyword evidence="6 11" id="KW-0812">Transmembrane</keyword>
<keyword evidence="9" id="KW-0902">Two-component regulatory system</keyword>
<gene>
    <name evidence="14" type="ORF">ACFQRF_19400</name>
</gene>
<feature type="transmembrane region" description="Helical" evidence="11">
    <location>
        <begin position="7"/>
        <end position="30"/>
    </location>
</feature>
<comment type="subcellular location">
    <subcellularLocation>
        <location evidence="2">Cell membrane</location>
    </subcellularLocation>
</comment>
<dbReference type="Pfam" id="PF00672">
    <property type="entry name" value="HAMP"/>
    <property type="match status" value="1"/>
</dbReference>
<evidence type="ECO:0000256" key="7">
    <source>
        <dbReference type="ARBA" id="ARBA00022777"/>
    </source>
</evidence>
<feature type="domain" description="Histidine kinase" evidence="12">
    <location>
        <begin position="161"/>
        <end position="375"/>
    </location>
</feature>
<evidence type="ECO:0000256" key="11">
    <source>
        <dbReference type="SAM" id="Phobius"/>
    </source>
</evidence>
<dbReference type="SMART" id="SM00304">
    <property type="entry name" value="HAMP"/>
    <property type="match status" value="1"/>
</dbReference>
<evidence type="ECO:0000259" key="12">
    <source>
        <dbReference type="PROSITE" id="PS50109"/>
    </source>
</evidence>
<keyword evidence="7 14" id="KW-0418">Kinase</keyword>
<comment type="catalytic activity">
    <reaction evidence="1">
        <text>ATP + protein L-histidine = ADP + protein N-phospho-L-histidine.</text>
        <dbReference type="EC" id="2.7.13.3"/>
    </reaction>
</comment>
<dbReference type="EC" id="2.7.13.3" evidence="3"/>
<evidence type="ECO:0000256" key="5">
    <source>
        <dbReference type="ARBA" id="ARBA00022679"/>
    </source>
</evidence>
<evidence type="ECO:0000256" key="2">
    <source>
        <dbReference type="ARBA" id="ARBA00004236"/>
    </source>
</evidence>
<protein>
    <recommendedName>
        <fullName evidence="3">histidine kinase</fullName>
        <ecNumber evidence="3">2.7.13.3</ecNumber>
    </recommendedName>
</protein>
<dbReference type="InterPro" id="IPR004358">
    <property type="entry name" value="Sig_transdc_His_kin-like_C"/>
</dbReference>
<proteinExistence type="predicted"/>
<evidence type="ECO:0000313" key="15">
    <source>
        <dbReference type="Proteomes" id="UP001596540"/>
    </source>
</evidence>
<dbReference type="SUPFAM" id="SSF55874">
    <property type="entry name" value="ATPase domain of HSP90 chaperone/DNA topoisomerase II/histidine kinase"/>
    <property type="match status" value="1"/>
</dbReference>
<dbReference type="PANTHER" id="PTHR45436:SF16">
    <property type="entry name" value="HISTIDINE KINASE"/>
    <property type="match status" value="1"/>
</dbReference>
<keyword evidence="15" id="KW-1185">Reference proteome</keyword>
<feature type="transmembrane region" description="Helical" evidence="11">
    <location>
        <begin position="76"/>
        <end position="99"/>
    </location>
</feature>
<dbReference type="GO" id="GO:0016301">
    <property type="term" value="F:kinase activity"/>
    <property type="evidence" value="ECO:0007669"/>
    <property type="project" value="UniProtKB-KW"/>
</dbReference>
<reference evidence="15" key="1">
    <citation type="journal article" date="2019" name="Int. J. Syst. Evol. Microbiol.">
        <title>The Global Catalogue of Microorganisms (GCM) 10K type strain sequencing project: providing services to taxonomists for standard genome sequencing and annotation.</title>
        <authorList>
            <consortium name="The Broad Institute Genomics Platform"/>
            <consortium name="The Broad Institute Genome Sequencing Center for Infectious Disease"/>
            <person name="Wu L."/>
            <person name="Ma J."/>
        </authorList>
    </citation>
    <scope>NUCLEOTIDE SEQUENCE [LARGE SCALE GENOMIC DNA]</scope>
    <source>
        <strain evidence="15">CGMCC 4.7382</strain>
    </source>
</reference>
<name>A0ABW2KKN5_9ACTN</name>
<dbReference type="Gene3D" id="1.10.287.130">
    <property type="match status" value="1"/>
</dbReference>
<dbReference type="Pfam" id="PF00512">
    <property type="entry name" value="HisKA"/>
    <property type="match status" value="1"/>
</dbReference>
<dbReference type="Gene3D" id="3.30.565.10">
    <property type="entry name" value="Histidine kinase-like ATPase, C-terminal domain"/>
    <property type="match status" value="1"/>
</dbReference>
<dbReference type="SMART" id="SM00387">
    <property type="entry name" value="HATPase_c"/>
    <property type="match status" value="1"/>
</dbReference>
<dbReference type="InterPro" id="IPR003660">
    <property type="entry name" value="HAMP_dom"/>
</dbReference>
<evidence type="ECO:0000256" key="1">
    <source>
        <dbReference type="ARBA" id="ARBA00000085"/>
    </source>
</evidence>
<dbReference type="EMBL" id="JBHTBH010000009">
    <property type="protein sequence ID" value="MFC7329905.1"/>
    <property type="molecule type" value="Genomic_DNA"/>
</dbReference>
<evidence type="ECO:0000256" key="10">
    <source>
        <dbReference type="ARBA" id="ARBA00023136"/>
    </source>
</evidence>
<dbReference type="InterPro" id="IPR036890">
    <property type="entry name" value="HATPase_C_sf"/>
</dbReference>
<sequence length="376" mass="39586">MTIRTRLTLSYAGLVTGCGAVLIAIVYLYMRYVPSYHIAGLPDRRDLEGESSEWSGVARPTDGIQVTSVADFLDTLLVASVIALIMLALLGGMVGWIVAGRIIEPIAAINAVATRAATGALDHRVGLDGPKDEIHDLSDTFDRMLASLERSFAAHRRFAANASHELRTPLATTKTMLDVVLADPRAEAAELRALAERVREVNQSNIETVDALLDLANADNGALAQEPVDLAETVDAVIRELADEAAGAGVDVRTTTGTASAFGDPVLVRQAVSNLLRNAVRHNQRGGHAAVRLSRSGAGARVTVTNTGPHVPQELADTLTEPFTRGAGRSLTRGSGHGLGLAIVSAIARAHAGRLALRPNPDGGLTVHLDLPEAGR</sequence>
<dbReference type="SMART" id="SM00388">
    <property type="entry name" value="HisKA"/>
    <property type="match status" value="1"/>
</dbReference>
<dbReference type="PROSITE" id="PS50885">
    <property type="entry name" value="HAMP"/>
    <property type="match status" value="1"/>
</dbReference>
<evidence type="ECO:0000256" key="6">
    <source>
        <dbReference type="ARBA" id="ARBA00022692"/>
    </source>
</evidence>
<evidence type="ECO:0000256" key="9">
    <source>
        <dbReference type="ARBA" id="ARBA00023012"/>
    </source>
</evidence>
<feature type="domain" description="HAMP" evidence="13">
    <location>
        <begin position="100"/>
        <end position="153"/>
    </location>
</feature>
<dbReference type="Proteomes" id="UP001596540">
    <property type="component" value="Unassembled WGS sequence"/>
</dbReference>
<dbReference type="Pfam" id="PF02518">
    <property type="entry name" value="HATPase_c"/>
    <property type="match status" value="1"/>
</dbReference>
<dbReference type="InterPro" id="IPR003594">
    <property type="entry name" value="HATPase_dom"/>
</dbReference>
<dbReference type="Gene3D" id="6.10.340.10">
    <property type="match status" value="1"/>
</dbReference>
<dbReference type="PANTHER" id="PTHR45436">
    <property type="entry name" value="SENSOR HISTIDINE KINASE YKOH"/>
    <property type="match status" value="1"/>
</dbReference>
<dbReference type="InterPro" id="IPR005467">
    <property type="entry name" value="His_kinase_dom"/>
</dbReference>
<dbReference type="InterPro" id="IPR003661">
    <property type="entry name" value="HisK_dim/P_dom"/>
</dbReference>
<dbReference type="SUPFAM" id="SSF47384">
    <property type="entry name" value="Homodimeric domain of signal transducing histidine kinase"/>
    <property type="match status" value="1"/>
</dbReference>
<evidence type="ECO:0000256" key="8">
    <source>
        <dbReference type="ARBA" id="ARBA00022989"/>
    </source>
</evidence>
<keyword evidence="5" id="KW-0808">Transferase</keyword>
<dbReference type="PROSITE" id="PS50109">
    <property type="entry name" value="HIS_KIN"/>
    <property type="match status" value="1"/>
</dbReference>
<evidence type="ECO:0000256" key="4">
    <source>
        <dbReference type="ARBA" id="ARBA00022553"/>
    </source>
</evidence>
<dbReference type="RefSeq" id="WP_379872549.1">
    <property type="nucleotide sequence ID" value="NZ_JBHTBH010000009.1"/>
</dbReference>
<dbReference type="CDD" id="cd00082">
    <property type="entry name" value="HisKA"/>
    <property type="match status" value="1"/>
</dbReference>
<comment type="caution">
    <text evidence="14">The sequence shown here is derived from an EMBL/GenBank/DDBJ whole genome shotgun (WGS) entry which is preliminary data.</text>
</comment>
<keyword evidence="4" id="KW-0597">Phosphoprotein</keyword>
<dbReference type="InterPro" id="IPR050428">
    <property type="entry name" value="TCS_sensor_his_kinase"/>
</dbReference>
<dbReference type="SUPFAM" id="SSF158472">
    <property type="entry name" value="HAMP domain-like"/>
    <property type="match status" value="1"/>
</dbReference>
<evidence type="ECO:0000259" key="13">
    <source>
        <dbReference type="PROSITE" id="PS50885"/>
    </source>
</evidence>
<evidence type="ECO:0000256" key="3">
    <source>
        <dbReference type="ARBA" id="ARBA00012438"/>
    </source>
</evidence>
<dbReference type="CDD" id="cd06225">
    <property type="entry name" value="HAMP"/>
    <property type="match status" value="1"/>
</dbReference>
<accession>A0ABW2KKN5</accession>
<organism evidence="14 15">
    <name type="scientific">Marinactinospora rubrisoli</name>
    <dbReference type="NCBI Taxonomy" id="2715399"/>
    <lineage>
        <taxon>Bacteria</taxon>
        <taxon>Bacillati</taxon>
        <taxon>Actinomycetota</taxon>
        <taxon>Actinomycetes</taxon>
        <taxon>Streptosporangiales</taxon>
        <taxon>Nocardiopsidaceae</taxon>
        <taxon>Marinactinospora</taxon>
    </lineage>
</organism>
<dbReference type="PROSITE" id="PS51257">
    <property type="entry name" value="PROKAR_LIPOPROTEIN"/>
    <property type="match status" value="1"/>
</dbReference>